<evidence type="ECO:0000259" key="1">
    <source>
        <dbReference type="Pfam" id="PF13338"/>
    </source>
</evidence>
<comment type="caution">
    <text evidence="2">The sequence shown here is derived from an EMBL/GenBank/DDBJ whole genome shotgun (WGS) entry which is preliminary data.</text>
</comment>
<name>A0A9D2ST53_9FIRM</name>
<gene>
    <name evidence="2" type="ORF">H9761_20095</name>
</gene>
<feature type="domain" description="AbiEi antitoxin N-terminal" evidence="1">
    <location>
        <begin position="3"/>
        <end position="51"/>
    </location>
</feature>
<dbReference type="EMBL" id="DWWS01000074">
    <property type="protein sequence ID" value="HJC25966.1"/>
    <property type="molecule type" value="Genomic_DNA"/>
</dbReference>
<sequence length="254" mass="29640">MEFYRELAAMRCFTRKELVEIAGSEASAAWMIGKYLEKGYIERVRRDLYAVISLETGQPIPNRYQIASHVADDAYISHHSAFEYYGYANQVYYEVYAASKRRVRPFSYDGIDYQFVAYRGPKGLIEMDNGVRVTSLERTVVDSIADFTKIGGMEELLRCLLLVPTLSYEKLLEFLELYECGKLYQKTGYILEFFREDMGLPGAFFEECEKHISGSRTYLFAKRDDFIYHRRWRLFAPGNIRTFIDKGVNNYDAV</sequence>
<dbReference type="Pfam" id="PF13338">
    <property type="entry name" value="AbiEi_4"/>
    <property type="match status" value="1"/>
</dbReference>
<evidence type="ECO:0000313" key="3">
    <source>
        <dbReference type="Proteomes" id="UP000823891"/>
    </source>
</evidence>
<organism evidence="2 3">
    <name type="scientific">Candidatus Eisenbergiella merdavium</name>
    <dbReference type="NCBI Taxonomy" id="2838551"/>
    <lineage>
        <taxon>Bacteria</taxon>
        <taxon>Bacillati</taxon>
        <taxon>Bacillota</taxon>
        <taxon>Clostridia</taxon>
        <taxon>Lachnospirales</taxon>
        <taxon>Lachnospiraceae</taxon>
        <taxon>Eisenbergiella</taxon>
    </lineage>
</organism>
<reference evidence="2" key="2">
    <citation type="submission" date="2021-04" db="EMBL/GenBank/DDBJ databases">
        <authorList>
            <person name="Gilroy R."/>
        </authorList>
    </citation>
    <scope>NUCLEOTIDE SEQUENCE</scope>
    <source>
        <strain evidence="2">USAMLcec2-132</strain>
    </source>
</reference>
<dbReference type="Proteomes" id="UP000823891">
    <property type="component" value="Unassembled WGS sequence"/>
</dbReference>
<proteinExistence type="predicted"/>
<protein>
    <submittedName>
        <fullName evidence="2">Transcriptional regulator</fullName>
    </submittedName>
</protein>
<dbReference type="InterPro" id="IPR025159">
    <property type="entry name" value="AbiEi_N"/>
</dbReference>
<accession>A0A9D2ST53</accession>
<evidence type="ECO:0000313" key="2">
    <source>
        <dbReference type="EMBL" id="HJC25966.1"/>
    </source>
</evidence>
<reference evidence="2" key="1">
    <citation type="journal article" date="2021" name="PeerJ">
        <title>Extensive microbial diversity within the chicken gut microbiome revealed by metagenomics and culture.</title>
        <authorList>
            <person name="Gilroy R."/>
            <person name="Ravi A."/>
            <person name="Getino M."/>
            <person name="Pursley I."/>
            <person name="Horton D.L."/>
            <person name="Alikhan N.F."/>
            <person name="Baker D."/>
            <person name="Gharbi K."/>
            <person name="Hall N."/>
            <person name="Watson M."/>
            <person name="Adriaenssens E.M."/>
            <person name="Foster-Nyarko E."/>
            <person name="Jarju S."/>
            <person name="Secka A."/>
            <person name="Antonio M."/>
            <person name="Oren A."/>
            <person name="Chaudhuri R.R."/>
            <person name="La Ragione R."/>
            <person name="Hildebrand F."/>
            <person name="Pallen M.J."/>
        </authorList>
    </citation>
    <scope>NUCLEOTIDE SEQUENCE</scope>
    <source>
        <strain evidence="2">USAMLcec2-132</strain>
    </source>
</reference>
<dbReference type="AlphaFoldDB" id="A0A9D2ST53"/>